<organism evidence="1 2">
    <name type="scientific">Actinacidiphila acidipaludis</name>
    <dbReference type="NCBI Taxonomy" id="2873382"/>
    <lineage>
        <taxon>Bacteria</taxon>
        <taxon>Bacillati</taxon>
        <taxon>Actinomycetota</taxon>
        <taxon>Actinomycetes</taxon>
        <taxon>Kitasatosporales</taxon>
        <taxon>Streptomycetaceae</taxon>
        <taxon>Actinacidiphila</taxon>
    </lineage>
</organism>
<accession>A0ABS7QBP4</accession>
<comment type="caution">
    <text evidence="1">The sequence shown here is derived from an EMBL/GenBank/DDBJ whole genome shotgun (WGS) entry which is preliminary data.</text>
</comment>
<dbReference type="Gene3D" id="3.40.50.1820">
    <property type="entry name" value="alpha/beta hydrolase"/>
    <property type="match status" value="1"/>
</dbReference>
<name>A0ABS7QBP4_9ACTN</name>
<protein>
    <recommendedName>
        <fullName evidence="3">Alpha/beta hydrolase</fullName>
    </recommendedName>
</protein>
<dbReference type="RefSeq" id="WP_222965774.1">
    <property type="nucleotide sequence ID" value="NZ_JAINZZ010000033.1"/>
</dbReference>
<evidence type="ECO:0000313" key="2">
    <source>
        <dbReference type="Proteomes" id="UP000778578"/>
    </source>
</evidence>
<dbReference type="InterPro" id="IPR029058">
    <property type="entry name" value="AB_hydrolase_fold"/>
</dbReference>
<keyword evidence="2" id="KW-1185">Reference proteome</keyword>
<evidence type="ECO:0008006" key="3">
    <source>
        <dbReference type="Google" id="ProtNLM"/>
    </source>
</evidence>
<reference evidence="1 2" key="1">
    <citation type="submission" date="2021-08" db="EMBL/GenBank/DDBJ databases">
        <title>WGS of actinomycetes from Thailand.</title>
        <authorList>
            <person name="Thawai C."/>
        </authorList>
    </citation>
    <scope>NUCLEOTIDE SEQUENCE [LARGE SCALE GENOMIC DNA]</scope>
    <source>
        <strain evidence="1 2">PLK6-54</strain>
    </source>
</reference>
<sequence length="261" mass="26158">MLTADRSFARLRPPAGAPARAVSAAGVAVSFLLLAGCGGGGGDAKATAAPSPAAAADDFGCLSPEQAKTGSVTFPSSSGQDVEAYVTGTGHTALVLTHQADGDVCQWVPHAMELGKDGYRAIAVDSAGDDVAEVTAAVTYARSKGATKVLLVGASKGATAVLSAAGSITPPVDAVVSPSAPVSYGSMDAGSAVPKLTMPVFYMASDLDSSFADAARQLSKATKKAKENDLTIVDGTNHGVSMLNDETNYGKVKAFLKKYGG</sequence>
<dbReference type="SUPFAM" id="SSF53474">
    <property type="entry name" value="alpha/beta-Hydrolases"/>
    <property type="match status" value="1"/>
</dbReference>
<evidence type="ECO:0000313" key="1">
    <source>
        <dbReference type="EMBL" id="MBY8880600.1"/>
    </source>
</evidence>
<dbReference type="Proteomes" id="UP000778578">
    <property type="component" value="Unassembled WGS sequence"/>
</dbReference>
<gene>
    <name evidence="1" type="ORF">K7862_23615</name>
</gene>
<proteinExistence type="predicted"/>
<dbReference type="EMBL" id="JAINZZ010000033">
    <property type="protein sequence ID" value="MBY8880600.1"/>
    <property type="molecule type" value="Genomic_DNA"/>
</dbReference>